<feature type="region of interest" description="Disordered" evidence="6">
    <location>
        <begin position="1"/>
        <end position="22"/>
    </location>
</feature>
<dbReference type="Gene3D" id="1.10.4160.10">
    <property type="entry name" value="Hydantoin permease"/>
    <property type="match status" value="1"/>
</dbReference>
<evidence type="ECO:0000313" key="8">
    <source>
        <dbReference type="EMBL" id="GAA1796292.1"/>
    </source>
</evidence>
<keyword evidence="9" id="KW-1185">Reference proteome</keyword>
<feature type="transmembrane region" description="Helical" evidence="7">
    <location>
        <begin position="208"/>
        <end position="229"/>
    </location>
</feature>
<dbReference type="InterPro" id="IPR030191">
    <property type="entry name" value="CodB"/>
</dbReference>
<feature type="transmembrane region" description="Helical" evidence="7">
    <location>
        <begin position="109"/>
        <end position="130"/>
    </location>
</feature>
<dbReference type="PANTHER" id="PTHR30569">
    <property type="entry name" value="CYTOSINE TRANSPORTER CODB"/>
    <property type="match status" value="1"/>
</dbReference>
<evidence type="ECO:0000256" key="4">
    <source>
        <dbReference type="ARBA" id="ARBA00022989"/>
    </source>
</evidence>
<evidence type="ECO:0000256" key="3">
    <source>
        <dbReference type="ARBA" id="ARBA00022692"/>
    </source>
</evidence>
<protein>
    <submittedName>
        <fullName evidence="8">Cytosine permease</fullName>
    </submittedName>
</protein>
<feature type="transmembrane region" description="Helical" evidence="7">
    <location>
        <begin position="176"/>
        <end position="196"/>
    </location>
</feature>
<evidence type="ECO:0000256" key="6">
    <source>
        <dbReference type="SAM" id="MobiDB-lite"/>
    </source>
</evidence>
<evidence type="ECO:0000313" key="9">
    <source>
        <dbReference type="Proteomes" id="UP001500851"/>
    </source>
</evidence>
<keyword evidence="5 7" id="KW-0472">Membrane</keyword>
<comment type="subcellular location">
    <subcellularLocation>
        <location evidence="1">Membrane</location>
        <topology evidence="1">Multi-pass membrane protein</topology>
    </subcellularLocation>
</comment>
<organism evidence="8 9">
    <name type="scientific">Leucobacter iarius</name>
    <dbReference type="NCBI Taxonomy" id="333963"/>
    <lineage>
        <taxon>Bacteria</taxon>
        <taxon>Bacillati</taxon>
        <taxon>Actinomycetota</taxon>
        <taxon>Actinomycetes</taxon>
        <taxon>Micrococcales</taxon>
        <taxon>Microbacteriaceae</taxon>
        <taxon>Leucobacter</taxon>
    </lineage>
</organism>
<dbReference type="RefSeq" id="WP_344032971.1">
    <property type="nucleotide sequence ID" value="NZ_BAAAOB010000004.1"/>
</dbReference>
<feature type="transmembrane region" description="Helical" evidence="7">
    <location>
        <begin position="33"/>
        <end position="54"/>
    </location>
</feature>
<feature type="transmembrane region" description="Helical" evidence="7">
    <location>
        <begin position="241"/>
        <end position="263"/>
    </location>
</feature>
<dbReference type="InterPro" id="IPR001248">
    <property type="entry name" value="Pur-cyt_permease"/>
</dbReference>
<accession>A0ABP4Y249</accession>
<reference evidence="9" key="1">
    <citation type="journal article" date="2019" name="Int. J. Syst. Evol. Microbiol.">
        <title>The Global Catalogue of Microorganisms (GCM) 10K type strain sequencing project: providing services to taxonomists for standard genome sequencing and annotation.</title>
        <authorList>
            <consortium name="The Broad Institute Genomics Platform"/>
            <consortium name="The Broad Institute Genome Sequencing Center for Infectious Disease"/>
            <person name="Wu L."/>
            <person name="Ma J."/>
        </authorList>
    </citation>
    <scope>NUCLEOTIDE SEQUENCE [LARGE SCALE GENOMIC DNA]</scope>
    <source>
        <strain evidence="9">JCM 14736</strain>
    </source>
</reference>
<comment type="similarity">
    <text evidence="2">Belongs to the purine-cytosine permease (2.A.39) family.</text>
</comment>
<dbReference type="EMBL" id="BAAAOB010000004">
    <property type="protein sequence ID" value="GAA1796292.1"/>
    <property type="molecule type" value="Genomic_DNA"/>
</dbReference>
<gene>
    <name evidence="8" type="ORF">GCM10009768_26640</name>
</gene>
<feature type="transmembrane region" description="Helical" evidence="7">
    <location>
        <begin position="408"/>
        <end position="431"/>
    </location>
</feature>
<keyword evidence="4 7" id="KW-1133">Transmembrane helix</keyword>
<feature type="transmembrane region" description="Helical" evidence="7">
    <location>
        <begin position="319"/>
        <end position="337"/>
    </location>
</feature>
<comment type="caution">
    <text evidence="8">The sequence shown here is derived from an EMBL/GenBank/DDBJ whole genome shotgun (WGS) entry which is preliminary data.</text>
</comment>
<evidence type="ECO:0000256" key="1">
    <source>
        <dbReference type="ARBA" id="ARBA00004141"/>
    </source>
</evidence>
<evidence type="ECO:0000256" key="5">
    <source>
        <dbReference type="ARBA" id="ARBA00023136"/>
    </source>
</evidence>
<name>A0ABP4Y249_9MICO</name>
<dbReference type="Proteomes" id="UP001500851">
    <property type="component" value="Unassembled WGS sequence"/>
</dbReference>
<feature type="transmembrane region" description="Helical" evidence="7">
    <location>
        <begin position="343"/>
        <end position="364"/>
    </location>
</feature>
<feature type="transmembrane region" description="Helical" evidence="7">
    <location>
        <begin position="376"/>
        <end position="396"/>
    </location>
</feature>
<feature type="compositionally biased region" description="Polar residues" evidence="6">
    <location>
        <begin position="1"/>
        <end position="17"/>
    </location>
</feature>
<feature type="transmembrane region" description="Helical" evidence="7">
    <location>
        <begin position="275"/>
        <end position="294"/>
    </location>
</feature>
<dbReference type="PANTHER" id="PTHR30569:SF0">
    <property type="entry name" value="CYTOSINE PERMEASE"/>
    <property type="match status" value="1"/>
</dbReference>
<feature type="transmembrane region" description="Helical" evidence="7">
    <location>
        <begin position="66"/>
        <end position="88"/>
    </location>
</feature>
<sequence length="479" mass="49841">MTTSPSTPAEAPQSSGRSDYEQGVVPAEERKGWLPIAGIWIAIGIDLSGTIMGVQLGAGLPFGEALAATIIGSILLGVLAMACTYVGAATGFTSSVIARTVFGRAGGRVISIAMAISSLGWFGVQTGFFADNARIAVDELLHVDVPVQVFTVIGGALMVLTALWGYRSIERLSSWAVPLLIALLGLAVVLAFVQFGSGQLFAEVTPQFTFGGAVSLVMGIFVFGVVISPDIARWARTPKHAMAAGFIGFFIGNSLIVIVALVLSRVMGAQDLMRMFFMLGLGVIAVVVLTLAQWTTNTNNLYSAALNLSTIFTRMSRRTLTVIGGIVAIAAALFGIYDAFIPFISVMGTFIAPYGGVYLAEFFARRSSRLRAGSAAVPAVDPWAFVSWAIGGLVGVCTTQPGNGLGLGLFSLTTIPALDAILAAFVAHALIGLVRRDRGTAATDDAGDAEARTAETTGITEATAPDLHAAAEIAKGIDR</sequence>
<evidence type="ECO:0000256" key="7">
    <source>
        <dbReference type="SAM" id="Phobius"/>
    </source>
</evidence>
<proteinExistence type="inferred from homology"/>
<evidence type="ECO:0000256" key="2">
    <source>
        <dbReference type="ARBA" id="ARBA00008974"/>
    </source>
</evidence>
<keyword evidence="3 7" id="KW-0812">Transmembrane</keyword>
<dbReference type="Pfam" id="PF02133">
    <property type="entry name" value="Transp_cyt_pur"/>
    <property type="match status" value="1"/>
</dbReference>
<feature type="transmembrane region" description="Helical" evidence="7">
    <location>
        <begin position="145"/>
        <end position="164"/>
    </location>
</feature>
<dbReference type="CDD" id="cd11484">
    <property type="entry name" value="SLC-NCS1sbd_CobB-like"/>
    <property type="match status" value="1"/>
</dbReference>